<reference evidence="1" key="1">
    <citation type="journal article" date="2014" name="Front. Microbiol.">
        <title>High frequency of phylogenetically diverse reductive dehalogenase-homologous genes in deep subseafloor sedimentary metagenomes.</title>
        <authorList>
            <person name="Kawai M."/>
            <person name="Futagami T."/>
            <person name="Toyoda A."/>
            <person name="Takaki Y."/>
            <person name="Nishi S."/>
            <person name="Hori S."/>
            <person name="Arai W."/>
            <person name="Tsubouchi T."/>
            <person name="Morono Y."/>
            <person name="Uchiyama I."/>
            <person name="Ito T."/>
            <person name="Fujiyama A."/>
            <person name="Inagaki F."/>
            <person name="Takami H."/>
        </authorList>
    </citation>
    <scope>NUCLEOTIDE SEQUENCE</scope>
    <source>
        <strain evidence="1">Expedition CK06-06</strain>
    </source>
</reference>
<protein>
    <submittedName>
        <fullName evidence="1">Uncharacterized protein</fullName>
    </submittedName>
</protein>
<evidence type="ECO:0000313" key="1">
    <source>
        <dbReference type="EMBL" id="GAH38092.1"/>
    </source>
</evidence>
<name>X1EZP4_9ZZZZ</name>
<dbReference type="AlphaFoldDB" id="X1EZP4"/>
<comment type="caution">
    <text evidence="1">The sequence shown here is derived from an EMBL/GenBank/DDBJ whole genome shotgun (WGS) entry which is preliminary data.</text>
</comment>
<gene>
    <name evidence="1" type="ORF">S03H2_22584</name>
</gene>
<feature type="non-terminal residue" evidence="1">
    <location>
        <position position="90"/>
    </location>
</feature>
<sequence length="90" mass="10371">MGSKRLKTIVLNGNKRVEIFNREKFYDLIKEYNKAAKIKPIASMKKSFLGKMFGMVKSMRRLKIGMMNAPNLMRTIYRNYGTSIGNTICA</sequence>
<accession>X1EZP4</accession>
<proteinExistence type="predicted"/>
<organism evidence="1">
    <name type="scientific">marine sediment metagenome</name>
    <dbReference type="NCBI Taxonomy" id="412755"/>
    <lineage>
        <taxon>unclassified sequences</taxon>
        <taxon>metagenomes</taxon>
        <taxon>ecological metagenomes</taxon>
    </lineage>
</organism>
<dbReference type="EMBL" id="BARU01012184">
    <property type="protein sequence ID" value="GAH38092.1"/>
    <property type="molecule type" value="Genomic_DNA"/>
</dbReference>